<dbReference type="Pfam" id="PF03496">
    <property type="entry name" value="ADPrib_exo_Tox"/>
    <property type="match status" value="1"/>
</dbReference>
<dbReference type="Proteomes" id="UP000055316">
    <property type="component" value="Plasmid pKK3"/>
</dbReference>
<dbReference type="Pfam" id="PF07737">
    <property type="entry name" value="ATLF"/>
    <property type="match status" value="1"/>
</dbReference>
<evidence type="ECO:0000313" key="6">
    <source>
        <dbReference type="Proteomes" id="UP000055316"/>
    </source>
</evidence>
<dbReference type="SUPFAM" id="SSF56399">
    <property type="entry name" value="ADP-ribosylation"/>
    <property type="match status" value="1"/>
</dbReference>
<dbReference type="InterPro" id="IPR024079">
    <property type="entry name" value="MetalloPept_cat_dom_sf"/>
</dbReference>
<name>A0A9W4A1E8_BACTO</name>
<keyword evidence="5" id="KW-0614">Plasmid</keyword>
<evidence type="ECO:0000259" key="4">
    <source>
        <dbReference type="PROSITE" id="PS51995"/>
    </source>
</evidence>
<dbReference type="PROSITE" id="PS51995">
    <property type="entry name" value="ATLF"/>
    <property type="match status" value="1"/>
</dbReference>
<dbReference type="InterPro" id="IPR014781">
    <property type="entry name" value="Anthrax_toxin_lethal/edema_N/C"/>
</dbReference>
<evidence type="ECO:0000256" key="3">
    <source>
        <dbReference type="SAM" id="Coils"/>
    </source>
</evidence>
<geneLocation type="plasmid" evidence="6">
    <name>pKK3 DNA</name>
</geneLocation>
<accession>A0A9W4A1E8</accession>
<proteinExistence type="predicted"/>
<dbReference type="EMBL" id="AP014867">
    <property type="protein sequence ID" value="BAR87696.1"/>
    <property type="molecule type" value="Genomic_DNA"/>
</dbReference>
<evidence type="ECO:0000256" key="2">
    <source>
        <dbReference type="ARBA" id="ARBA00022525"/>
    </source>
</evidence>
<dbReference type="RefSeq" id="WP_060852729.1">
    <property type="nucleotide sequence ID" value="NZ_AP014867.1"/>
</dbReference>
<feature type="domain" description="ATLF-like" evidence="4">
    <location>
        <begin position="218"/>
        <end position="416"/>
    </location>
</feature>
<dbReference type="Gene3D" id="3.90.176.10">
    <property type="entry name" value="Toxin ADP-ribosyltransferase, Chain A, domain 1"/>
    <property type="match status" value="1"/>
</dbReference>
<dbReference type="SUPFAM" id="SSF55486">
    <property type="entry name" value="Metalloproteases ('zincins'), catalytic domain"/>
    <property type="match status" value="1"/>
</dbReference>
<dbReference type="GO" id="GO:0005576">
    <property type="term" value="C:extracellular region"/>
    <property type="evidence" value="ECO:0007669"/>
    <property type="project" value="UniProtKB-SubCell"/>
</dbReference>
<sequence length="452" mass="52354">MLHERNISDFEGKKEEAKKWANERYKNWHDRLLTATEKNEIKEYMNNKGMAQQVNHDLEDTRGNINEDNKYKETIEKIDKGLKKEKTDQLMYVYQRVSEQFFGLTEGALRTGININREEFGVFKKNFIQNQVFLKENGYIEASLSGESSNLAQEPSIYMKLKVPAGTHGGYTGGFQGSEGGTHDYLLDRGYGLQFTDAKIITQKGKEYIKIEAKLLTKEELDRRVEEYSEELNSLLEYDVVTIEEHPLVNLKFNGRYPIESFEKSKSIIEAMKKVPTDFLDLLNLRSMDLTEEANIQIIDDYINGDKTLGGLHLGSGSHTTYVSLRAAKNPAFTALHEIGHALDDMIFDVISEKEELTQLFNQESINFAEDWYGRENQTEYFAECFALYYYPHQIVNNELKRRAPQTYEFISNLKDHLPLIKLKKDTRSANCLNLGLEFNFYNSLCNIYEVK</sequence>
<feature type="coiled-coil region" evidence="3">
    <location>
        <begin position="211"/>
        <end position="238"/>
    </location>
</feature>
<organism evidence="5 6">
    <name type="scientific">Bacillus thuringiensis subsp. tolworthi</name>
    <dbReference type="NCBI Taxonomy" id="1442"/>
    <lineage>
        <taxon>Bacteria</taxon>
        <taxon>Bacillati</taxon>
        <taxon>Bacillota</taxon>
        <taxon>Bacilli</taxon>
        <taxon>Bacillales</taxon>
        <taxon>Bacillaceae</taxon>
        <taxon>Bacillus</taxon>
        <taxon>Bacillus cereus group</taxon>
    </lineage>
</organism>
<comment type="subcellular location">
    <subcellularLocation>
        <location evidence="1">Secreted</location>
    </subcellularLocation>
</comment>
<protein>
    <recommendedName>
        <fullName evidence="4">ATLF-like domain-containing protein</fullName>
    </recommendedName>
</protein>
<dbReference type="InterPro" id="IPR047568">
    <property type="entry name" value="ATLF-like_dom"/>
</dbReference>
<gene>
    <name evidence="5" type="ORF">KNN_06963</name>
</gene>
<keyword evidence="2" id="KW-0964">Secreted</keyword>
<dbReference type="AlphaFoldDB" id="A0A9W4A1E8"/>
<dbReference type="PROSITE" id="PS51996">
    <property type="entry name" value="TR_MART"/>
    <property type="match status" value="1"/>
</dbReference>
<keyword evidence="3" id="KW-0175">Coiled coil</keyword>
<dbReference type="Gene3D" id="3.40.390.10">
    <property type="entry name" value="Collagenase (Catalytic Domain)"/>
    <property type="match status" value="1"/>
</dbReference>
<evidence type="ECO:0000256" key="1">
    <source>
        <dbReference type="ARBA" id="ARBA00004613"/>
    </source>
</evidence>
<reference evidence="5 6" key="1">
    <citation type="submission" date="2015-05" db="EMBL/GenBank/DDBJ databases">
        <title>Whole genome sequence of Bacillus thuringiensis serovar tolworthi Pasteur Institute Standard strain.</title>
        <authorList>
            <person name="Kanda K."/>
            <person name="Nakashima K."/>
            <person name="Nagano Y."/>
        </authorList>
    </citation>
    <scope>NUCLEOTIDE SEQUENCE [LARGE SCALE GENOMIC DNA]</scope>
    <source>
        <strain evidence="5 6">Pasteur Institute Standard strain</strain>
        <plasmid evidence="6">pKK3 DNA</plasmid>
    </source>
</reference>
<dbReference type="InterPro" id="IPR003540">
    <property type="entry name" value="ADP-ribosyltransferase"/>
</dbReference>
<evidence type="ECO:0000313" key="5">
    <source>
        <dbReference type="EMBL" id="BAR87696.1"/>
    </source>
</evidence>
<dbReference type="GO" id="GO:0008237">
    <property type="term" value="F:metallopeptidase activity"/>
    <property type="evidence" value="ECO:0007669"/>
    <property type="project" value="InterPro"/>
</dbReference>